<protein>
    <recommendedName>
        <fullName evidence="3">GNAT family N-acetyltransferase</fullName>
    </recommendedName>
</protein>
<organism evidence="1 2">
    <name type="scientific">Fulvivirga kasyanovii</name>
    <dbReference type="NCBI Taxonomy" id="396812"/>
    <lineage>
        <taxon>Bacteria</taxon>
        <taxon>Pseudomonadati</taxon>
        <taxon>Bacteroidota</taxon>
        <taxon>Cytophagia</taxon>
        <taxon>Cytophagales</taxon>
        <taxon>Fulvivirgaceae</taxon>
        <taxon>Fulvivirga</taxon>
    </lineage>
</organism>
<gene>
    <name evidence="1" type="ORF">E1163_08150</name>
</gene>
<dbReference type="Proteomes" id="UP000798808">
    <property type="component" value="Unassembled WGS sequence"/>
</dbReference>
<evidence type="ECO:0008006" key="3">
    <source>
        <dbReference type="Google" id="ProtNLM"/>
    </source>
</evidence>
<evidence type="ECO:0000313" key="1">
    <source>
        <dbReference type="EMBL" id="MTI24909.1"/>
    </source>
</evidence>
<accession>A0ABW9RLE5</accession>
<dbReference type="EMBL" id="SMLW01000465">
    <property type="protein sequence ID" value="MTI24909.1"/>
    <property type="molecule type" value="Genomic_DNA"/>
</dbReference>
<sequence length="197" mass="22350">MKNFLFLNYAEIKGYRFNLVTNDQPVNLKAFVNTEHHQEENLIFANYRGKMVGALRFRTAVLPSSIFTQPDESGLDVERSKESIVVDLLILNCDALHNDMIIAGLLITLQKYARKNGYDYCIGCSHGDLSEMVRPNKFISRESFMECSNSSAHVIANSDNPFLLDLQRPFVNFGFVAAKKHKISQSNVKQRLLENAA</sequence>
<comment type="caution">
    <text evidence="1">The sequence shown here is derived from an EMBL/GenBank/DDBJ whole genome shotgun (WGS) entry which is preliminary data.</text>
</comment>
<keyword evidence="2" id="KW-1185">Reference proteome</keyword>
<evidence type="ECO:0000313" key="2">
    <source>
        <dbReference type="Proteomes" id="UP000798808"/>
    </source>
</evidence>
<name>A0ABW9RLE5_9BACT</name>
<reference evidence="1 2" key="1">
    <citation type="submission" date="2019-02" db="EMBL/GenBank/DDBJ databases">
        <authorList>
            <person name="Goldberg S.R."/>
            <person name="Haltli B.A."/>
            <person name="Correa H."/>
            <person name="Russell K.G."/>
        </authorList>
    </citation>
    <scope>NUCLEOTIDE SEQUENCE [LARGE SCALE GENOMIC DNA]</scope>
    <source>
        <strain evidence="1 2">JCM 16186</strain>
    </source>
</reference>
<proteinExistence type="predicted"/>
<dbReference type="RefSeq" id="WP_155170948.1">
    <property type="nucleotide sequence ID" value="NZ_BAAAFL010000010.1"/>
</dbReference>